<comment type="caution">
    <text evidence="3">The sequence shown here is derived from an EMBL/GenBank/DDBJ whole genome shotgun (WGS) entry which is preliminary data.</text>
</comment>
<accession>A0A2S8FK48</accession>
<feature type="domain" description="Histidine kinase/HSP90-like ATPase" evidence="2">
    <location>
        <begin position="14"/>
        <end position="131"/>
    </location>
</feature>
<keyword evidence="1" id="KW-0418">Kinase</keyword>
<dbReference type="OrthoDB" id="9799195at2"/>
<dbReference type="Proteomes" id="UP000238322">
    <property type="component" value="Unassembled WGS sequence"/>
</dbReference>
<proteinExistence type="predicted"/>
<dbReference type="Gene3D" id="3.30.565.10">
    <property type="entry name" value="Histidine kinase-like ATPase, C-terminal domain"/>
    <property type="match status" value="1"/>
</dbReference>
<dbReference type="AlphaFoldDB" id="A0A2S8FK48"/>
<gene>
    <name evidence="3" type="ORF">C5Y83_18935</name>
</gene>
<keyword evidence="1" id="KW-0723">Serine/threonine-protein kinase</keyword>
<organism evidence="3 4">
    <name type="scientific">Blastopirellula marina</name>
    <dbReference type="NCBI Taxonomy" id="124"/>
    <lineage>
        <taxon>Bacteria</taxon>
        <taxon>Pseudomonadati</taxon>
        <taxon>Planctomycetota</taxon>
        <taxon>Planctomycetia</taxon>
        <taxon>Pirellulales</taxon>
        <taxon>Pirellulaceae</taxon>
        <taxon>Blastopirellula</taxon>
    </lineage>
</organism>
<name>A0A2S8FK48_9BACT</name>
<dbReference type="Pfam" id="PF13581">
    <property type="entry name" value="HATPase_c_2"/>
    <property type="match status" value="1"/>
</dbReference>
<dbReference type="EMBL" id="PUHY01000012">
    <property type="protein sequence ID" value="PQO32304.1"/>
    <property type="molecule type" value="Genomic_DNA"/>
</dbReference>
<reference evidence="3 4" key="1">
    <citation type="submission" date="2018-02" db="EMBL/GenBank/DDBJ databases">
        <title>Comparative genomes isolates from brazilian mangrove.</title>
        <authorList>
            <person name="Araujo J.E."/>
            <person name="Taketani R.G."/>
            <person name="Silva M.C.P."/>
            <person name="Loureco M.V."/>
            <person name="Andreote F.D."/>
        </authorList>
    </citation>
    <scope>NUCLEOTIDE SEQUENCE [LARGE SCALE GENOMIC DNA]</scope>
    <source>
        <strain evidence="3 4">Hex-1 MGV</strain>
    </source>
</reference>
<sequence>MNQKEMRIWINSEASLARSIMATRKLAESIGLQNNQVALVATAVSELARNILKYAKQGEVILRPVSQLTRPGIEVVAWDRGPGIEDVDTAMCDHHSTGGTLGLGLPGVKRLMDDFEIESEVGKGTRVTARKWK</sequence>
<evidence type="ECO:0000259" key="2">
    <source>
        <dbReference type="Pfam" id="PF13581"/>
    </source>
</evidence>
<evidence type="ECO:0000313" key="4">
    <source>
        <dbReference type="Proteomes" id="UP000238322"/>
    </source>
</evidence>
<dbReference type="SUPFAM" id="SSF55874">
    <property type="entry name" value="ATPase domain of HSP90 chaperone/DNA topoisomerase II/histidine kinase"/>
    <property type="match status" value="1"/>
</dbReference>
<dbReference type="GO" id="GO:0004674">
    <property type="term" value="F:protein serine/threonine kinase activity"/>
    <property type="evidence" value="ECO:0007669"/>
    <property type="project" value="UniProtKB-KW"/>
</dbReference>
<evidence type="ECO:0000256" key="1">
    <source>
        <dbReference type="ARBA" id="ARBA00022527"/>
    </source>
</evidence>
<dbReference type="PANTHER" id="PTHR35526:SF3">
    <property type="entry name" value="ANTI-SIGMA-F FACTOR RSBW"/>
    <property type="match status" value="1"/>
</dbReference>
<keyword evidence="3" id="KW-0067">ATP-binding</keyword>
<protein>
    <submittedName>
        <fullName evidence="3">ATP-binding protein</fullName>
    </submittedName>
</protein>
<keyword evidence="1" id="KW-0808">Transferase</keyword>
<dbReference type="InterPro" id="IPR003594">
    <property type="entry name" value="HATPase_dom"/>
</dbReference>
<evidence type="ECO:0000313" key="3">
    <source>
        <dbReference type="EMBL" id="PQO32304.1"/>
    </source>
</evidence>
<dbReference type="CDD" id="cd16934">
    <property type="entry name" value="HATPase_RsbT-like"/>
    <property type="match status" value="1"/>
</dbReference>
<dbReference type="InterPro" id="IPR050267">
    <property type="entry name" value="Anti-sigma-factor_SerPK"/>
</dbReference>
<dbReference type="GO" id="GO:0005524">
    <property type="term" value="F:ATP binding"/>
    <property type="evidence" value="ECO:0007669"/>
    <property type="project" value="UniProtKB-KW"/>
</dbReference>
<dbReference type="InterPro" id="IPR036890">
    <property type="entry name" value="HATPase_C_sf"/>
</dbReference>
<keyword evidence="3" id="KW-0547">Nucleotide-binding</keyword>
<dbReference type="PANTHER" id="PTHR35526">
    <property type="entry name" value="ANTI-SIGMA-F FACTOR RSBW-RELATED"/>
    <property type="match status" value="1"/>
</dbReference>